<dbReference type="InterPro" id="IPR009297">
    <property type="entry name" value="DUF952"/>
</dbReference>
<dbReference type="PANTHER" id="PTHR34129:SF1">
    <property type="entry name" value="DUF952 DOMAIN-CONTAINING PROTEIN"/>
    <property type="match status" value="1"/>
</dbReference>
<dbReference type="SUPFAM" id="SSF56399">
    <property type="entry name" value="ADP-ribosylation"/>
    <property type="match status" value="1"/>
</dbReference>
<organism evidence="1 2">
    <name type="scientific">Pleurotus ostreatus (strain PC15)</name>
    <name type="common">Oyster mushroom</name>
    <dbReference type="NCBI Taxonomy" id="1137138"/>
    <lineage>
        <taxon>Eukaryota</taxon>
        <taxon>Fungi</taxon>
        <taxon>Dikarya</taxon>
        <taxon>Basidiomycota</taxon>
        <taxon>Agaricomycotina</taxon>
        <taxon>Agaricomycetes</taxon>
        <taxon>Agaricomycetidae</taxon>
        <taxon>Agaricales</taxon>
        <taxon>Pleurotineae</taxon>
        <taxon>Pleurotaceae</taxon>
        <taxon>Pleurotus</taxon>
    </lineage>
</organism>
<evidence type="ECO:0008006" key="3">
    <source>
        <dbReference type="Google" id="ProtNLM"/>
    </source>
</evidence>
<name>A0A067P1G0_PLEO1</name>
<dbReference type="PANTHER" id="PTHR34129">
    <property type="entry name" value="BLR1139 PROTEIN"/>
    <property type="match status" value="1"/>
</dbReference>
<protein>
    <recommendedName>
        <fullName evidence="3">DUF952 domain-containing protein</fullName>
    </recommendedName>
</protein>
<gene>
    <name evidence="1" type="ORF">PLEOSDRAFT_1111211</name>
</gene>
<accession>A0A067P1G0</accession>
<dbReference type="EMBL" id="KL198006">
    <property type="protein sequence ID" value="KDQ30227.1"/>
    <property type="molecule type" value="Genomic_DNA"/>
</dbReference>
<dbReference type="AlphaFoldDB" id="A0A067P1G0"/>
<proteinExistence type="predicted"/>
<dbReference type="HOGENOM" id="CLU_129452_2_0_1"/>
<dbReference type="STRING" id="1137138.A0A067P1G0"/>
<dbReference type="Pfam" id="PF06108">
    <property type="entry name" value="DUF952"/>
    <property type="match status" value="1"/>
</dbReference>
<dbReference type="OrthoDB" id="3335358at2759"/>
<sequence>MANIHQATYVYKLVHPTTPPPDPLPASLPLSELDVQSGFIHLSTARQVPGTLKLFFTNEPRMYVLRIPIKAIEKDLRWEAPSVPVSGDGDAESTFPHLYNGTLGSAEVESVALWEKGEGTWDNVLGTEEVTSWLFD</sequence>
<dbReference type="InParanoid" id="A0A067P1G0"/>
<dbReference type="Proteomes" id="UP000027073">
    <property type="component" value="Unassembled WGS sequence"/>
</dbReference>
<evidence type="ECO:0000313" key="1">
    <source>
        <dbReference type="EMBL" id="KDQ30227.1"/>
    </source>
</evidence>
<dbReference type="Gene3D" id="3.20.170.20">
    <property type="entry name" value="Protein of unknown function DUF952"/>
    <property type="match status" value="1"/>
</dbReference>
<evidence type="ECO:0000313" key="2">
    <source>
        <dbReference type="Proteomes" id="UP000027073"/>
    </source>
</evidence>
<reference evidence="2" key="1">
    <citation type="journal article" date="2014" name="Proc. Natl. Acad. Sci. U.S.A.">
        <title>Extensive sampling of basidiomycete genomes demonstrates inadequacy of the white-rot/brown-rot paradigm for wood decay fungi.</title>
        <authorList>
            <person name="Riley R."/>
            <person name="Salamov A.A."/>
            <person name="Brown D.W."/>
            <person name="Nagy L.G."/>
            <person name="Floudas D."/>
            <person name="Held B.W."/>
            <person name="Levasseur A."/>
            <person name="Lombard V."/>
            <person name="Morin E."/>
            <person name="Otillar R."/>
            <person name="Lindquist E.A."/>
            <person name="Sun H."/>
            <person name="LaButti K.M."/>
            <person name="Schmutz J."/>
            <person name="Jabbour D."/>
            <person name="Luo H."/>
            <person name="Baker S.E."/>
            <person name="Pisabarro A.G."/>
            <person name="Walton J.D."/>
            <person name="Blanchette R.A."/>
            <person name="Henrissat B."/>
            <person name="Martin F."/>
            <person name="Cullen D."/>
            <person name="Hibbett D.S."/>
            <person name="Grigoriev I.V."/>
        </authorList>
    </citation>
    <scope>NUCLEOTIDE SEQUENCE [LARGE SCALE GENOMIC DNA]</scope>
    <source>
        <strain evidence="2">PC15</strain>
    </source>
</reference>